<evidence type="ECO:0000256" key="3">
    <source>
        <dbReference type="ARBA" id="ARBA00023157"/>
    </source>
</evidence>
<gene>
    <name evidence="6" type="ORF">V3390_04795</name>
</gene>
<dbReference type="Gene3D" id="1.10.287.480">
    <property type="entry name" value="helix hairpin bin"/>
    <property type="match status" value="1"/>
</dbReference>
<evidence type="ECO:0000256" key="4">
    <source>
        <dbReference type="ARBA" id="ARBA00023186"/>
    </source>
</evidence>
<dbReference type="Pfam" id="PF01430">
    <property type="entry name" value="HSP33"/>
    <property type="match status" value="1"/>
</dbReference>
<keyword evidence="7" id="KW-1185">Reference proteome</keyword>
<dbReference type="SUPFAM" id="SSF118352">
    <property type="entry name" value="HSP33 redox switch-like"/>
    <property type="match status" value="1"/>
</dbReference>
<protein>
    <submittedName>
        <fullName evidence="6">Hsp33 family molecular chaperone HslO</fullName>
    </submittedName>
</protein>
<dbReference type="PANTHER" id="PTHR30111">
    <property type="entry name" value="33 KDA CHAPERONIN"/>
    <property type="match status" value="1"/>
</dbReference>
<dbReference type="PANTHER" id="PTHR30111:SF1">
    <property type="entry name" value="33 KDA CHAPERONIN"/>
    <property type="match status" value="1"/>
</dbReference>
<keyword evidence="1" id="KW-0963">Cytoplasm</keyword>
<dbReference type="InterPro" id="IPR000397">
    <property type="entry name" value="Heat_shock_Hsp33"/>
</dbReference>
<accession>A0ABU7UYH5</accession>
<evidence type="ECO:0000313" key="7">
    <source>
        <dbReference type="Proteomes" id="UP001356170"/>
    </source>
</evidence>
<dbReference type="InterPro" id="IPR016154">
    <property type="entry name" value="Heat_shock_Hsp33_C"/>
</dbReference>
<proteinExistence type="predicted"/>
<evidence type="ECO:0000256" key="2">
    <source>
        <dbReference type="ARBA" id="ARBA00022833"/>
    </source>
</evidence>
<keyword evidence="5" id="KW-0676">Redox-active center</keyword>
<comment type="caution">
    <text evidence="6">The sequence shown here is derived from an EMBL/GenBank/DDBJ whole genome shotgun (WGS) entry which is preliminary data.</text>
</comment>
<evidence type="ECO:0000256" key="5">
    <source>
        <dbReference type="ARBA" id="ARBA00023284"/>
    </source>
</evidence>
<dbReference type="InterPro" id="IPR016153">
    <property type="entry name" value="Heat_shock_Hsp33_N"/>
</dbReference>
<keyword evidence="2" id="KW-0862">Zinc</keyword>
<dbReference type="Gene3D" id="3.55.30.10">
    <property type="entry name" value="Hsp33 domain"/>
    <property type="match status" value="1"/>
</dbReference>
<sequence length="297" mass="32258">MANSDQATRFLLPELGIRGVAVHLADSAERIRDRPDYTEAVSHLLGEATAATVILGHHIKVDGRLSLQLKTDGDLRTLFTESTAQGTVRGIAQIAEGATGPEVRDLTALGGDRLLAITIENKGVGNREMQQYQGLVAVDRPTLAEAIEQYFVQSEQLPTRLLLAADKGHAAGLMLQKLPGSDDRDRDGWDRALALFETLGEQELLDLPSAEVLHRLFHDETLQILEQSPVTFACSCSRERAQDMLISLGPDPEGDGLDHPTDVKCEFCGEDYHFTAGEMAVIHASSQAEQSGPVTLQ</sequence>
<name>A0ABU7UYH5_9GAMM</name>
<dbReference type="SUPFAM" id="SSF64397">
    <property type="entry name" value="Hsp33 domain"/>
    <property type="match status" value="1"/>
</dbReference>
<dbReference type="Proteomes" id="UP001356170">
    <property type="component" value="Unassembled WGS sequence"/>
</dbReference>
<dbReference type="PIRSF" id="PIRSF005261">
    <property type="entry name" value="Heat_shock_Hsp33"/>
    <property type="match status" value="1"/>
</dbReference>
<evidence type="ECO:0000313" key="6">
    <source>
        <dbReference type="EMBL" id="MEF2155551.1"/>
    </source>
</evidence>
<keyword evidence="4" id="KW-0143">Chaperone</keyword>
<dbReference type="RefSeq" id="WP_331703646.1">
    <property type="nucleotide sequence ID" value="NZ_JAZHBO010000001.1"/>
</dbReference>
<keyword evidence="3" id="KW-1015">Disulfide bond</keyword>
<organism evidence="6 7">
    <name type="scientific">Aquilutibacter rugosus</name>
    <dbReference type="NCBI Taxonomy" id="3115820"/>
    <lineage>
        <taxon>Bacteria</taxon>
        <taxon>Pseudomonadati</taxon>
        <taxon>Pseudomonadota</taxon>
        <taxon>Gammaproteobacteria</taxon>
        <taxon>Lysobacterales</taxon>
        <taxon>Lysobacteraceae</taxon>
        <taxon>Aquilutibacter</taxon>
    </lineage>
</organism>
<dbReference type="InterPro" id="IPR023212">
    <property type="entry name" value="Hsp33_helix_hairpin_bin_dom_sf"/>
</dbReference>
<reference evidence="6 7" key="1">
    <citation type="submission" date="2024-01" db="EMBL/GenBank/DDBJ databases">
        <title>Novel species of the genus Luteimonas isolated from rivers.</title>
        <authorList>
            <person name="Lu H."/>
        </authorList>
    </citation>
    <scope>NUCLEOTIDE SEQUENCE [LARGE SCALE GENOMIC DNA]</scope>
    <source>
        <strain evidence="6 7">FXH3W</strain>
    </source>
</reference>
<dbReference type="Gene3D" id="3.90.1280.10">
    <property type="entry name" value="HSP33 redox switch-like"/>
    <property type="match status" value="1"/>
</dbReference>
<dbReference type="EMBL" id="JAZHBO010000001">
    <property type="protein sequence ID" value="MEF2155551.1"/>
    <property type="molecule type" value="Genomic_DNA"/>
</dbReference>
<dbReference type="CDD" id="cd00498">
    <property type="entry name" value="Hsp33"/>
    <property type="match status" value="1"/>
</dbReference>
<evidence type="ECO:0000256" key="1">
    <source>
        <dbReference type="ARBA" id="ARBA00022490"/>
    </source>
</evidence>